<protein>
    <recommendedName>
        <fullName evidence="4">Membrane protein involved in aromatic hydrocarbon degradation</fullName>
    </recommendedName>
</protein>
<feature type="chain" id="PRO_5003630620" description="Membrane protein involved in aromatic hydrocarbon degradation" evidence="1">
    <location>
        <begin position="20"/>
        <end position="531"/>
    </location>
</feature>
<dbReference type="OrthoDB" id="9765571at2"/>
<dbReference type="RefSeq" id="WP_015333187.1">
    <property type="nucleotide sequence ID" value="NC_020054.1"/>
</dbReference>
<accession>I0KD85</accession>
<dbReference type="PATRIC" id="fig|1166018.3.peg.1038"/>
<dbReference type="STRING" id="1166018.FAES_4088"/>
<dbReference type="HOGENOM" id="CLU_034649_0_0_10"/>
<dbReference type="KEGG" id="fae:FAES_4088"/>
<evidence type="ECO:0000313" key="2">
    <source>
        <dbReference type="EMBL" id="CCH02088.1"/>
    </source>
</evidence>
<sequence length="531" mass="57842">MKRFLAGLLLALPSSTLLAQGNFANYADDAFRFNDFTQSGTARFRGTGGNQAALGGDASNITGNPAGLGFYNRSEFSLSPSLNFNSTTNRFLDNTRTADKTNFNIGNLSLVFAGERPRSSEWRRSSFGISYSQNNNFSTLIDAQGTNQNNNSTFINEYLIGLNSGGPQSVREQALSQDFTPGAAGSSVATARTPEAAAYGLFLISPTIYGGNTIQENGSPFFIDQPNVVRNQRLTQTQTGANSQWTFAYAGNLQDKLYLGISGSIASLRYDMQQTLRESPINGDFDNYGRTDQLTVRGTGFNLTAGAIYRPVQSFQVGLSASTPTFYQMKETFSQSLFAFGRSQTVRNSLGNLSTVEVDPNDFEYSLTTPFRASGGFTYFLGGGKIGFITATADYVAYRGMRTSTDYADTQTNEDFTADVRQVVQDTYQNVVNLRAGAEIRASILRLRAGIAYLPSAYRIDLDRVKSADRSRTVFSGGVGVRNDRFFADVSGSYYTAKQGLSPYYLNDADTPTVATSNARTNVMLSLGLFF</sequence>
<dbReference type="EMBL" id="HE796683">
    <property type="protein sequence ID" value="CCH02088.1"/>
    <property type="molecule type" value="Genomic_DNA"/>
</dbReference>
<organism evidence="2 3">
    <name type="scientific">Fibrella aestuarina BUZ 2</name>
    <dbReference type="NCBI Taxonomy" id="1166018"/>
    <lineage>
        <taxon>Bacteria</taxon>
        <taxon>Pseudomonadati</taxon>
        <taxon>Bacteroidota</taxon>
        <taxon>Cytophagia</taxon>
        <taxon>Cytophagales</taxon>
        <taxon>Spirosomataceae</taxon>
        <taxon>Fibrella</taxon>
    </lineage>
</organism>
<dbReference type="Gene3D" id="2.40.160.60">
    <property type="entry name" value="Outer membrane protein transport protein (OMPP1/FadL/TodX)"/>
    <property type="match status" value="1"/>
</dbReference>
<name>I0KD85_9BACT</name>
<dbReference type="Proteomes" id="UP000011058">
    <property type="component" value="Chromosome"/>
</dbReference>
<dbReference type="eggNOG" id="COG2067">
    <property type="taxonomic scope" value="Bacteria"/>
</dbReference>
<keyword evidence="3" id="KW-1185">Reference proteome</keyword>
<evidence type="ECO:0008006" key="4">
    <source>
        <dbReference type="Google" id="ProtNLM"/>
    </source>
</evidence>
<reference evidence="2 3" key="1">
    <citation type="journal article" date="2012" name="J. Bacteriol.">
        <title>Genome Sequence of Fibrella aestuarina BUZ 2T, a Filamentous Marine Bacterium.</title>
        <authorList>
            <person name="Filippini M."/>
            <person name="Qi W."/>
            <person name="Blom J."/>
            <person name="Goesmann A."/>
            <person name="Smits T.H."/>
            <person name="Bagheri H.C."/>
        </authorList>
    </citation>
    <scope>NUCLEOTIDE SEQUENCE [LARGE SCALE GENOMIC DNA]</scope>
    <source>
        <strain evidence="3">BUZ 2T</strain>
    </source>
</reference>
<proteinExistence type="predicted"/>
<feature type="signal peptide" evidence="1">
    <location>
        <begin position="1"/>
        <end position="19"/>
    </location>
</feature>
<gene>
    <name evidence="2" type="ORF">FAES_4088</name>
</gene>
<dbReference type="AlphaFoldDB" id="I0KD85"/>
<evidence type="ECO:0000313" key="3">
    <source>
        <dbReference type="Proteomes" id="UP000011058"/>
    </source>
</evidence>
<keyword evidence="1" id="KW-0732">Signal</keyword>
<dbReference type="SUPFAM" id="SSF56935">
    <property type="entry name" value="Porins"/>
    <property type="match status" value="1"/>
</dbReference>
<evidence type="ECO:0000256" key="1">
    <source>
        <dbReference type="SAM" id="SignalP"/>
    </source>
</evidence>